<feature type="compositionally biased region" description="Pro residues" evidence="1">
    <location>
        <begin position="56"/>
        <end position="71"/>
    </location>
</feature>
<gene>
    <name evidence="2" type="ORF">HZH66_015329</name>
</gene>
<name>A0A834MLH0_VESVU</name>
<dbReference type="EMBL" id="JACSEA010000025">
    <property type="protein sequence ID" value="KAF7378542.1"/>
    <property type="molecule type" value="Genomic_DNA"/>
</dbReference>
<keyword evidence="3" id="KW-1185">Reference proteome</keyword>
<proteinExistence type="predicted"/>
<protein>
    <submittedName>
        <fullName evidence="2">Uncharacterized protein</fullName>
    </submittedName>
</protein>
<comment type="caution">
    <text evidence="2">The sequence shown here is derived from an EMBL/GenBank/DDBJ whole genome shotgun (WGS) entry which is preliminary data.</text>
</comment>
<accession>A0A834MLH0</accession>
<evidence type="ECO:0000256" key="1">
    <source>
        <dbReference type="SAM" id="MobiDB-lite"/>
    </source>
</evidence>
<evidence type="ECO:0000313" key="2">
    <source>
        <dbReference type="EMBL" id="KAF7378542.1"/>
    </source>
</evidence>
<dbReference type="AlphaFoldDB" id="A0A834MLH0"/>
<sequence length="97" mass="10447">MESLGLESIATLEYPLAGPHKRSIPCVPPVYDRPKRDEERSKRIFRTVSTTAFRTSPPPPPPPPSPPPPQPLSGGGGGAGCWCCYCSNVELQYALAI</sequence>
<reference evidence="2" key="1">
    <citation type="journal article" date="2020" name="G3 (Bethesda)">
        <title>High-Quality Assemblies for Three Invasive Social Wasps from the &lt;i&gt;Vespula&lt;/i&gt; Genus.</title>
        <authorList>
            <person name="Harrop T.W.R."/>
            <person name="Guhlin J."/>
            <person name="McLaughlin G.M."/>
            <person name="Permina E."/>
            <person name="Stockwell P."/>
            <person name="Gilligan J."/>
            <person name="Le Lec M.F."/>
            <person name="Gruber M.A.M."/>
            <person name="Quinn O."/>
            <person name="Lovegrove M."/>
            <person name="Duncan E.J."/>
            <person name="Remnant E.J."/>
            <person name="Van Eeckhoven J."/>
            <person name="Graham B."/>
            <person name="Knapp R.A."/>
            <person name="Langford K.W."/>
            <person name="Kronenberg Z."/>
            <person name="Press M.O."/>
            <person name="Eacker S.M."/>
            <person name="Wilson-Rankin E.E."/>
            <person name="Purcell J."/>
            <person name="Lester P.J."/>
            <person name="Dearden P.K."/>
        </authorList>
    </citation>
    <scope>NUCLEOTIDE SEQUENCE</scope>
    <source>
        <strain evidence="2">Marl-1</strain>
    </source>
</reference>
<evidence type="ECO:0000313" key="3">
    <source>
        <dbReference type="Proteomes" id="UP000614350"/>
    </source>
</evidence>
<feature type="region of interest" description="Disordered" evidence="1">
    <location>
        <begin position="18"/>
        <end position="76"/>
    </location>
</feature>
<organism evidence="2 3">
    <name type="scientific">Vespula vulgaris</name>
    <name type="common">Yellow jacket</name>
    <name type="synonym">Wasp</name>
    <dbReference type="NCBI Taxonomy" id="7454"/>
    <lineage>
        <taxon>Eukaryota</taxon>
        <taxon>Metazoa</taxon>
        <taxon>Ecdysozoa</taxon>
        <taxon>Arthropoda</taxon>
        <taxon>Hexapoda</taxon>
        <taxon>Insecta</taxon>
        <taxon>Pterygota</taxon>
        <taxon>Neoptera</taxon>
        <taxon>Endopterygota</taxon>
        <taxon>Hymenoptera</taxon>
        <taxon>Apocrita</taxon>
        <taxon>Aculeata</taxon>
        <taxon>Vespoidea</taxon>
        <taxon>Vespidae</taxon>
        <taxon>Vespinae</taxon>
        <taxon>Vespula</taxon>
    </lineage>
</organism>
<dbReference type="Proteomes" id="UP000614350">
    <property type="component" value="Unassembled WGS sequence"/>
</dbReference>
<feature type="compositionally biased region" description="Basic and acidic residues" evidence="1">
    <location>
        <begin position="32"/>
        <end position="42"/>
    </location>
</feature>